<dbReference type="Proteomes" id="UP001372834">
    <property type="component" value="Unassembled WGS sequence"/>
</dbReference>
<dbReference type="Proteomes" id="UP001359485">
    <property type="component" value="Unassembled WGS sequence"/>
</dbReference>
<dbReference type="PROSITE" id="PS50005">
    <property type="entry name" value="TPR"/>
    <property type="match status" value="1"/>
</dbReference>
<dbReference type="EMBL" id="JAWJWF010000002">
    <property type="protein sequence ID" value="KAK6637527.1"/>
    <property type="molecule type" value="Genomic_DNA"/>
</dbReference>
<evidence type="ECO:0000313" key="6">
    <source>
        <dbReference type="Proteomes" id="UP001372834"/>
    </source>
</evidence>
<dbReference type="AlphaFoldDB" id="A0AAN8S5C3"/>
<dbReference type="Pfam" id="PF16669">
    <property type="entry name" value="TTC5_OB"/>
    <property type="match status" value="1"/>
</dbReference>
<name>A0AAN8S5C3_POLSC</name>
<keyword evidence="5" id="KW-1185">Reference proteome</keyword>
<dbReference type="SUPFAM" id="SSF48452">
    <property type="entry name" value="TPR-like"/>
    <property type="match status" value="1"/>
</dbReference>
<dbReference type="PANTHER" id="PTHR26312">
    <property type="entry name" value="TETRATRICOPEPTIDE REPEAT PROTEIN 5"/>
    <property type="match status" value="1"/>
</dbReference>
<evidence type="ECO:0000313" key="3">
    <source>
        <dbReference type="EMBL" id="KAK6625962.1"/>
    </source>
</evidence>
<evidence type="ECO:0000313" key="4">
    <source>
        <dbReference type="EMBL" id="KAK6637527.1"/>
    </source>
</evidence>
<gene>
    <name evidence="3" type="ORF">RUM43_006261</name>
    <name evidence="4" type="ORF">RUM44_007949</name>
</gene>
<dbReference type="SMART" id="SM00028">
    <property type="entry name" value="TPR"/>
    <property type="match status" value="3"/>
</dbReference>
<proteinExistence type="predicted"/>
<dbReference type="EMBL" id="JAWJWE010000037">
    <property type="protein sequence ID" value="KAK6625962.1"/>
    <property type="molecule type" value="Genomic_DNA"/>
</dbReference>
<organism evidence="3 6">
    <name type="scientific">Polyplax serrata</name>
    <name type="common">Common mouse louse</name>
    <dbReference type="NCBI Taxonomy" id="468196"/>
    <lineage>
        <taxon>Eukaryota</taxon>
        <taxon>Metazoa</taxon>
        <taxon>Ecdysozoa</taxon>
        <taxon>Arthropoda</taxon>
        <taxon>Hexapoda</taxon>
        <taxon>Insecta</taxon>
        <taxon>Pterygota</taxon>
        <taxon>Neoptera</taxon>
        <taxon>Paraneoptera</taxon>
        <taxon>Psocodea</taxon>
        <taxon>Troctomorpha</taxon>
        <taxon>Phthiraptera</taxon>
        <taxon>Anoplura</taxon>
        <taxon>Polyplacidae</taxon>
        <taxon>Polyplax</taxon>
    </lineage>
</organism>
<sequence length="447" mass="51037">MTEKESKQRIGNTFKSQKLTSLSESVDELYNFRDRYFETHSVQDAFNKVPDVKKLLAETLKKFDENKDVEPRERAEYFYLKGKALNVTPSYDSKAEEALSRAIKLDIKLFEAWNELGESYWKKEDISEAKNCFQGALKQFKNKKSLRNLSMVMRMEKTAKYEDRIKNIEDGVKFAKEAVELDPTDGTSWSVLGNAYLSSFFNLSQYPSVLKLCKSAYAQAEKDVVAKSNPDLHYNKAIVAKYEEDYVAALNSFAQASKLEPSWEEPKLKQSQLLNYLSKINDLSKEKGKIRGKKLTKMLQNMNADKNLGPYKGGKYKAKNGQEIKLIYSNFNELKEGLNEEKVVLGVVVCSVQDEDNVPFTFIMVDKNESTIVVTVYNLAQEKGVLIGDYVAIPEPYQSMIHIKFEDKDYSFQSIRVVSPLVMVVNGKKVDKSKQSGLQFSTFTLAD</sequence>
<feature type="domain" description="Tetratricopeptide repeat protein 5 OB fold" evidence="2">
    <location>
        <begin position="329"/>
        <end position="436"/>
    </location>
</feature>
<accession>A0AAN8S5C3</accession>
<evidence type="ECO:0000313" key="5">
    <source>
        <dbReference type="Proteomes" id="UP001359485"/>
    </source>
</evidence>
<keyword evidence="1" id="KW-0802">TPR repeat</keyword>
<dbReference type="InterPro" id="IPR011990">
    <property type="entry name" value="TPR-like_helical_dom_sf"/>
</dbReference>
<dbReference type="InterPro" id="IPR032076">
    <property type="entry name" value="TTC5_OB"/>
</dbReference>
<evidence type="ECO:0000259" key="2">
    <source>
        <dbReference type="Pfam" id="PF16669"/>
    </source>
</evidence>
<comment type="caution">
    <text evidence="3">The sequence shown here is derived from an EMBL/GenBank/DDBJ whole genome shotgun (WGS) entry which is preliminary data.</text>
</comment>
<dbReference type="PANTHER" id="PTHR26312:SF87">
    <property type="entry name" value="TETRATRICOPEPTIDE REPEAT PROTEIN 5"/>
    <property type="match status" value="1"/>
</dbReference>
<dbReference type="Gene3D" id="2.40.50.550">
    <property type="match status" value="1"/>
</dbReference>
<feature type="repeat" description="TPR" evidence="1">
    <location>
        <begin position="110"/>
        <end position="143"/>
    </location>
</feature>
<dbReference type="InterPro" id="IPR019734">
    <property type="entry name" value="TPR_rpt"/>
</dbReference>
<dbReference type="Gene3D" id="1.25.40.10">
    <property type="entry name" value="Tetratricopeptide repeat domain"/>
    <property type="match status" value="1"/>
</dbReference>
<dbReference type="InterPro" id="IPR038645">
    <property type="entry name" value="TTC5_OB_sf"/>
</dbReference>
<evidence type="ECO:0000256" key="1">
    <source>
        <dbReference type="PROSITE-ProRule" id="PRU00339"/>
    </source>
</evidence>
<protein>
    <recommendedName>
        <fullName evidence="2">Tetratricopeptide repeat protein 5 OB fold domain-containing protein</fullName>
    </recommendedName>
</protein>
<reference evidence="3 6" key="1">
    <citation type="submission" date="2023-10" db="EMBL/GenBank/DDBJ databases">
        <title>Genomes of two closely related lineages of the louse Polyplax serrata with different host specificities.</title>
        <authorList>
            <person name="Martinu J."/>
            <person name="Tarabai H."/>
            <person name="Stefka J."/>
            <person name="Hypsa V."/>
        </authorList>
    </citation>
    <scope>NUCLEOTIDE SEQUENCE [LARGE SCALE GENOMIC DNA]</scope>
    <source>
        <strain evidence="4">98ZLc_SE</strain>
        <strain evidence="3">HR10_N</strain>
    </source>
</reference>